<proteinExistence type="predicted"/>
<evidence type="ECO:0000256" key="1">
    <source>
        <dbReference type="SAM" id="MobiDB-lite"/>
    </source>
</evidence>
<gene>
    <name evidence="2" type="ORF">NCTC11532_00377</name>
</gene>
<reference evidence="2 3" key="1">
    <citation type="submission" date="2018-06" db="EMBL/GenBank/DDBJ databases">
        <authorList>
            <consortium name="Pathogen Informatics"/>
            <person name="Doyle S."/>
        </authorList>
    </citation>
    <scope>NUCLEOTIDE SEQUENCE [LARGE SCALE GENOMIC DNA]</scope>
    <source>
        <strain evidence="2 3">NCTC11532</strain>
    </source>
</reference>
<dbReference type="Proteomes" id="UP000255297">
    <property type="component" value="Unassembled WGS sequence"/>
</dbReference>
<dbReference type="OrthoDB" id="5652662at2"/>
<dbReference type="AlphaFoldDB" id="A0A378LNF2"/>
<evidence type="ECO:0000313" key="2">
    <source>
        <dbReference type="EMBL" id="STY28207.1"/>
    </source>
</evidence>
<feature type="region of interest" description="Disordered" evidence="1">
    <location>
        <begin position="390"/>
        <end position="410"/>
    </location>
</feature>
<dbReference type="STRING" id="1122170.GCA_000701265_02300"/>
<protein>
    <submittedName>
        <fullName evidence="2">Coiled-coil protein</fullName>
    </submittedName>
</protein>
<evidence type="ECO:0000313" key="3">
    <source>
        <dbReference type="Proteomes" id="UP000255297"/>
    </source>
</evidence>
<accession>A0A378LNF2</accession>
<keyword evidence="3" id="KW-1185">Reference proteome</keyword>
<name>A0A378LNF2_9GAMM</name>
<sequence>MSTAKLDLSSYQHHVNQLISQFGPAVTDNHGLIEALYDLTTRYLRDNYPGADNFKVIQLFRHGECTRADKGFGLRPNANINPEADKNMKQFGYEALLHNQQTPPKVLFSTMTRGTTTAANFIEGLAKFFKEAQVKARSSRCITEIAEGPSGFGIERSSDYWKLINPNSGVKLSQRIALFFSWILFGIVPDPLVNNSMAKHYALETIGKNSTLQGGDISLESHSSKVTRTSDAQRKNGLAAEIVNEVFAEDPEDLIVIGHGNSIRDTLTTFFPNYKAMHREDDELDYGESQNLMTFKVNGEKQLFMLPFRIQVDQHTPGRMNARYVPYAELTPNYQEIADEVNLRDLELPASEAEDLLESYEYMFGNGLTPNMESAKKSGAPQLIIRTETVEEEQDTKQEIKKKNKAGFNL</sequence>
<dbReference type="EMBL" id="UGPB01000001">
    <property type="protein sequence ID" value="STY28207.1"/>
    <property type="molecule type" value="Genomic_DNA"/>
</dbReference>
<organism evidence="2 3">
    <name type="scientific">Legionella wadsworthii</name>
    <dbReference type="NCBI Taxonomy" id="28088"/>
    <lineage>
        <taxon>Bacteria</taxon>
        <taxon>Pseudomonadati</taxon>
        <taxon>Pseudomonadota</taxon>
        <taxon>Gammaproteobacteria</taxon>
        <taxon>Legionellales</taxon>
        <taxon>Legionellaceae</taxon>
        <taxon>Legionella</taxon>
    </lineage>
</organism>
<dbReference type="RefSeq" id="WP_031562973.1">
    <property type="nucleotide sequence ID" value="NZ_CAAAIS010000002.1"/>
</dbReference>